<dbReference type="SMART" id="SM00245">
    <property type="entry name" value="TSPc"/>
    <property type="match status" value="1"/>
</dbReference>
<dbReference type="Pfam" id="PF17820">
    <property type="entry name" value="PDZ_6"/>
    <property type="match status" value="1"/>
</dbReference>
<name>A0ABZ0QP23_9FIRM</name>
<dbReference type="Gene3D" id="3.90.226.10">
    <property type="entry name" value="2-enoyl-CoA Hydratase, Chain A, domain 1"/>
    <property type="match status" value="1"/>
</dbReference>
<evidence type="ECO:0000256" key="1">
    <source>
        <dbReference type="ARBA" id="ARBA00009179"/>
    </source>
</evidence>
<evidence type="ECO:0000256" key="4">
    <source>
        <dbReference type="ARBA" id="ARBA00022825"/>
    </source>
</evidence>
<dbReference type="Gene3D" id="3.30.750.44">
    <property type="match status" value="1"/>
</dbReference>
<keyword evidence="4 5" id="KW-0720">Serine protease</keyword>
<dbReference type="Gene3D" id="2.30.42.10">
    <property type="match status" value="1"/>
</dbReference>
<sequence length="457" mass="49285">MTTFGPSFPSGPAGREGDRPVLTLRQAVAGALVLILLTAVATLAVADRVEGLWLRLFPRSVALSDAEKQQLLDELVRSPEFDRFLRVIQLVRTQYVDPLPLDQLLEGAARGVVAATGDPFSAYFDPEEFREFRMDVSGHYTGIGVTVSQAEDGGVVVQSLFEGSPGATTPFEGAKPGDPVGLRPGDVIVAVDGKDVTGESVEAVARMIRGPEGTQVTVEVMRRGHDRPLRFVLTRRQIDVPSVQAHMLEGGIGYIHLTQFLPDTPRDFEAALEELRSQGMRGLILDLRNNPGGELQAVVQVADRLLPRGPIVHIEYRNRGRETHSSDAQALGLPLVVLINQGSASASEILAGAIQDYGVGVLVGEHTFGKGTVQTVWPLEGRSWRSLGGEAAGAGVKLTVARYLTPKERPIVMGKGIEPDVKVPFELEDLSAMGDLGRDPQLQAGYERVRQMVAGRT</sequence>
<dbReference type="CDD" id="cd07560">
    <property type="entry name" value="Peptidase_S41_CPP"/>
    <property type="match status" value="1"/>
</dbReference>
<dbReference type="PANTHER" id="PTHR32060">
    <property type="entry name" value="TAIL-SPECIFIC PROTEASE"/>
    <property type="match status" value="1"/>
</dbReference>
<evidence type="ECO:0000256" key="2">
    <source>
        <dbReference type="ARBA" id="ARBA00022670"/>
    </source>
</evidence>
<evidence type="ECO:0000256" key="3">
    <source>
        <dbReference type="ARBA" id="ARBA00022801"/>
    </source>
</evidence>
<dbReference type="InterPro" id="IPR004447">
    <property type="entry name" value="Peptidase_S41A"/>
</dbReference>
<comment type="similarity">
    <text evidence="1 5">Belongs to the peptidase S41A family.</text>
</comment>
<evidence type="ECO:0000313" key="7">
    <source>
        <dbReference type="EMBL" id="WPD19257.1"/>
    </source>
</evidence>
<protein>
    <submittedName>
        <fullName evidence="7">S41 family peptidase</fullName>
    </submittedName>
</protein>
<dbReference type="SMART" id="SM00228">
    <property type="entry name" value="PDZ"/>
    <property type="match status" value="1"/>
</dbReference>
<feature type="domain" description="PDZ" evidence="6">
    <location>
        <begin position="129"/>
        <end position="209"/>
    </location>
</feature>
<dbReference type="InterPro" id="IPR001478">
    <property type="entry name" value="PDZ"/>
</dbReference>
<dbReference type="RefSeq" id="WP_135224745.1">
    <property type="nucleotide sequence ID" value="NZ_CP132508.1"/>
</dbReference>
<dbReference type="EMBL" id="CP132508">
    <property type="protein sequence ID" value="WPD19257.1"/>
    <property type="molecule type" value="Genomic_DNA"/>
</dbReference>
<dbReference type="Pfam" id="PF22694">
    <property type="entry name" value="CtpB_N-like"/>
    <property type="match status" value="1"/>
</dbReference>
<evidence type="ECO:0000256" key="5">
    <source>
        <dbReference type="RuleBase" id="RU004404"/>
    </source>
</evidence>
<keyword evidence="2 5" id="KW-0645">Protease</keyword>
<dbReference type="CDD" id="cd06782">
    <property type="entry name" value="cpPDZ_CPP-like"/>
    <property type="match status" value="1"/>
</dbReference>
<dbReference type="Pfam" id="PF03572">
    <property type="entry name" value="Peptidase_S41"/>
    <property type="match status" value="1"/>
</dbReference>
<reference evidence="7 8" key="1">
    <citation type="submission" date="2023-08" db="EMBL/GenBank/DDBJ databases">
        <title>Genome sequence of Thermaerobacter compostii strain Ins1, a spore-forming filamentous bacterium isolated from a deep geothermal reservoir.</title>
        <authorList>
            <person name="Bregnard D."/>
            <person name="Gonzalez D."/>
            <person name="Junier P."/>
        </authorList>
    </citation>
    <scope>NUCLEOTIDE SEQUENCE [LARGE SCALE GENOMIC DNA]</scope>
    <source>
        <strain evidence="7 8">Ins1</strain>
    </source>
</reference>
<dbReference type="NCBIfam" id="TIGR00225">
    <property type="entry name" value="prc"/>
    <property type="match status" value="1"/>
</dbReference>
<dbReference type="InterPro" id="IPR055210">
    <property type="entry name" value="CtpA/B_N"/>
</dbReference>
<evidence type="ECO:0000259" key="6">
    <source>
        <dbReference type="PROSITE" id="PS50106"/>
    </source>
</evidence>
<dbReference type="PANTHER" id="PTHR32060:SF30">
    <property type="entry name" value="CARBOXY-TERMINAL PROCESSING PROTEASE CTPA"/>
    <property type="match status" value="1"/>
</dbReference>
<dbReference type="PROSITE" id="PS50106">
    <property type="entry name" value="PDZ"/>
    <property type="match status" value="1"/>
</dbReference>
<dbReference type="InterPro" id="IPR005151">
    <property type="entry name" value="Tail-specific_protease"/>
</dbReference>
<proteinExistence type="inferred from homology"/>
<accession>A0ABZ0QP23</accession>
<dbReference type="SUPFAM" id="SSF52096">
    <property type="entry name" value="ClpP/crotonase"/>
    <property type="match status" value="1"/>
</dbReference>
<organism evidence="7 8">
    <name type="scientific">Thermaerobacter composti</name>
    <dbReference type="NCBI Taxonomy" id="554949"/>
    <lineage>
        <taxon>Bacteria</taxon>
        <taxon>Bacillati</taxon>
        <taxon>Bacillota</taxon>
        <taxon>Clostridia</taxon>
        <taxon>Eubacteriales</taxon>
        <taxon>Clostridiales Family XVII. Incertae Sedis</taxon>
        <taxon>Thermaerobacter</taxon>
    </lineage>
</organism>
<dbReference type="InterPro" id="IPR041489">
    <property type="entry name" value="PDZ_6"/>
</dbReference>
<dbReference type="InterPro" id="IPR029045">
    <property type="entry name" value="ClpP/crotonase-like_dom_sf"/>
</dbReference>
<keyword evidence="8" id="KW-1185">Reference proteome</keyword>
<dbReference type="SUPFAM" id="SSF50156">
    <property type="entry name" value="PDZ domain-like"/>
    <property type="match status" value="1"/>
</dbReference>
<keyword evidence="3 5" id="KW-0378">Hydrolase</keyword>
<evidence type="ECO:0000313" key="8">
    <source>
        <dbReference type="Proteomes" id="UP001304683"/>
    </source>
</evidence>
<dbReference type="Proteomes" id="UP001304683">
    <property type="component" value="Chromosome"/>
</dbReference>
<gene>
    <name evidence="7" type="ORF">Q5761_00870</name>
</gene>
<dbReference type="InterPro" id="IPR036034">
    <property type="entry name" value="PDZ_sf"/>
</dbReference>